<dbReference type="InterPro" id="IPR051000">
    <property type="entry name" value="Homeobox_DNA-bind_prot"/>
</dbReference>
<keyword evidence="7" id="KW-1185">Reference proteome</keyword>
<name>A0A5M9KCB2_MONFR</name>
<dbReference type="VEuPathDB" id="FungiDB:MFRU_014g02370"/>
<dbReference type="CDD" id="cd00086">
    <property type="entry name" value="homeodomain"/>
    <property type="match status" value="1"/>
</dbReference>
<feature type="compositionally biased region" description="Pro residues" evidence="4">
    <location>
        <begin position="1"/>
        <end position="20"/>
    </location>
</feature>
<gene>
    <name evidence="6" type="ORF">EYC84_006677</name>
</gene>
<sequence>MPPPRSSSPAIPAEPQPQPQCQPQSKPEPQSKPQPRPEPESENREEFEPASSAPITTTNVSLKEEVADNEGKLEGGKQKRKRTRLNEKEVQIWFQNRRQINRRKSRPLLPHEIAAFGLETNVENTQHSPLKTELAPHVSEAAAKETRSQSVTEVLSQSFSATPGYLANRWNPVNPFSTPVAAPSIMFTTPAISRPIFPSSCPERITTDTTPSATSRVRLSTGLDGRAELVEGDITPPRLHTERPTSSLPSVIPLKRMRSLQRSHSALPLGSSSFSSSFMPRLLSGRSRDARTWEFCAEGEPRDELTTQAENESNGSAIAAISLIRSTSGSALKSNPSKLNTPSRPNPQGKRPKMTRASSSVARMQSGVKKPRKTVDDKDPLRRSPSGDSDKENWIPHQNGENARRRPAHIRKDSEREPKGVLQDSLEIPTHADFGVNKNKRRKSAHGEPEVYEDTENSIKAIKTPDDDVQSFMQGPVSPSKKDDVDCIQGLLSLSQVPSQKFPVLDSYINVDFARLFSSSNSISDNKSELGAKIDNQNKTDFANKDEINLCTAVSHVLDDEEIDPLTKTTILLPLTPKPLQRDFISSSISCSALPGLQLINKAKVTVIPGDGWKEKTSDYTAAPDMDYFQGVQKEVHDQLNDNTRPSTPPAVPPCHNPTTRVELRTLYEKFPDICPSVPAPPPTFFNRGSYQQNSSSYVRSPPATPRKYGAPDSRRLAESFASRTPLPGKLKIAPRMLKESLRDWYQMPGFMAKCRRDQELDPYPHLNMNEGWNRARCQGEQWHDAFSRPLQKPNNKMLDFMETQEQLMRFSWSEQVDSIVVDGGLAKGVFDRIFHGVDAEKERMAGRGQKRTPGAWWARRKRHFYDMKGRGFTEEIYIKNCQIWDGVKAWAAAGVDERRGKLKRKLDAIEEMAAKMGDLRKTRVLYPPAKKNKARRRIAQVMSEEWRSRRRAQEKKAGRWTDATPLQNQLWAEFYWRLATHICRKGVARSY</sequence>
<keyword evidence="1 3" id="KW-0238">DNA-binding</keyword>
<dbReference type="PANTHER" id="PTHR24324">
    <property type="entry name" value="HOMEOBOX PROTEIN HHEX"/>
    <property type="match status" value="1"/>
</dbReference>
<feature type="compositionally biased region" description="Basic and acidic residues" evidence="4">
    <location>
        <begin position="62"/>
        <end position="77"/>
    </location>
</feature>
<feature type="compositionally biased region" description="Basic and acidic residues" evidence="4">
    <location>
        <begin position="35"/>
        <end position="47"/>
    </location>
</feature>
<feature type="compositionally biased region" description="Polar residues" evidence="4">
    <location>
        <begin position="329"/>
        <end position="343"/>
    </location>
</feature>
<dbReference type="AlphaFoldDB" id="A0A5M9KCB2"/>
<evidence type="ECO:0000259" key="5">
    <source>
        <dbReference type="PROSITE" id="PS50071"/>
    </source>
</evidence>
<feature type="compositionally biased region" description="Basic and acidic residues" evidence="4">
    <location>
        <begin position="373"/>
        <end position="382"/>
    </location>
</feature>
<comment type="subcellular location">
    <subcellularLocation>
        <location evidence="3">Nucleus</location>
    </subcellularLocation>
</comment>
<feature type="region of interest" description="Disordered" evidence="4">
    <location>
        <begin position="329"/>
        <end position="454"/>
    </location>
</feature>
<evidence type="ECO:0000313" key="7">
    <source>
        <dbReference type="Proteomes" id="UP000322873"/>
    </source>
</evidence>
<feature type="region of interest" description="Disordered" evidence="4">
    <location>
        <begin position="687"/>
        <end position="713"/>
    </location>
</feature>
<evidence type="ECO:0000313" key="6">
    <source>
        <dbReference type="EMBL" id="KAA8576575.1"/>
    </source>
</evidence>
<feature type="region of interest" description="Disordered" evidence="4">
    <location>
        <begin position="198"/>
        <end position="218"/>
    </location>
</feature>
<dbReference type="InterPro" id="IPR009057">
    <property type="entry name" value="Homeodomain-like_sf"/>
</dbReference>
<reference evidence="6 7" key="1">
    <citation type="submission" date="2019-06" db="EMBL/GenBank/DDBJ databases">
        <title>Genome Sequence of the Brown Rot Fungal Pathogen Monilinia fructicola.</title>
        <authorList>
            <person name="De Miccolis Angelini R.M."/>
            <person name="Landi L."/>
            <person name="Abate D."/>
            <person name="Pollastro S."/>
            <person name="Romanazzi G."/>
            <person name="Faretra F."/>
        </authorList>
    </citation>
    <scope>NUCLEOTIDE SEQUENCE [LARGE SCALE GENOMIC DNA]</scope>
    <source>
        <strain evidence="6 7">Mfrc123</strain>
    </source>
</reference>
<dbReference type="SUPFAM" id="SSF46689">
    <property type="entry name" value="Homeodomain-like"/>
    <property type="match status" value="1"/>
</dbReference>
<dbReference type="VEuPathDB" id="FungiDB:MFRU_014g02380"/>
<dbReference type="GO" id="GO:0030154">
    <property type="term" value="P:cell differentiation"/>
    <property type="evidence" value="ECO:0007669"/>
    <property type="project" value="TreeGrafter"/>
</dbReference>
<keyword evidence="2 3" id="KW-0371">Homeobox</keyword>
<feature type="DNA-binding region" description="Homeobox" evidence="3">
    <location>
        <begin position="83"/>
        <end position="105"/>
    </location>
</feature>
<dbReference type="GO" id="GO:0006357">
    <property type="term" value="P:regulation of transcription by RNA polymerase II"/>
    <property type="evidence" value="ECO:0007669"/>
    <property type="project" value="TreeGrafter"/>
</dbReference>
<feature type="compositionally biased region" description="Basic and acidic residues" evidence="4">
    <location>
        <begin position="410"/>
        <end position="419"/>
    </location>
</feature>
<dbReference type="PROSITE" id="PS50071">
    <property type="entry name" value="HOMEOBOX_2"/>
    <property type="match status" value="1"/>
</dbReference>
<dbReference type="EMBL" id="VICG01000001">
    <property type="protein sequence ID" value="KAA8576575.1"/>
    <property type="molecule type" value="Genomic_DNA"/>
</dbReference>
<feature type="compositionally biased region" description="Polar residues" evidence="4">
    <location>
        <begin position="687"/>
        <end position="699"/>
    </location>
</feature>
<protein>
    <recommendedName>
        <fullName evidence="5">Homeobox domain-containing protein</fullName>
    </recommendedName>
</protein>
<dbReference type="Gene3D" id="1.10.10.60">
    <property type="entry name" value="Homeodomain-like"/>
    <property type="match status" value="1"/>
</dbReference>
<evidence type="ECO:0000256" key="2">
    <source>
        <dbReference type="ARBA" id="ARBA00023155"/>
    </source>
</evidence>
<evidence type="ECO:0000256" key="1">
    <source>
        <dbReference type="ARBA" id="ARBA00023125"/>
    </source>
</evidence>
<dbReference type="Proteomes" id="UP000322873">
    <property type="component" value="Unassembled WGS sequence"/>
</dbReference>
<dbReference type="PANTHER" id="PTHR24324:SF9">
    <property type="entry name" value="HOMEOBOX DOMAIN-CONTAINING PROTEIN"/>
    <property type="match status" value="1"/>
</dbReference>
<comment type="caution">
    <text evidence="6">The sequence shown here is derived from an EMBL/GenBank/DDBJ whole genome shotgun (WGS) entry which is preliminary data.</text>
</comment>
<dbReference type="InterPro" id="IPR001356">
    <property type="entry name" value="HD"/>
</dbReference>
<dbReference type="GO" id="GO:0000978">
    <property type="term" value="F:RNA polymerase II cis-regulatory region sequence-specific DNA binding"/>
    <property type="evidence" value="ECO:0007669"/>
    <property type="project" value="TreeGrafter"/>
</dbReference>
<keyword evidence="3" id="KW-0539">Nucleus</keyword>
<dbReference type="GO" id="GO:0005634">
    <property type="term" value="C:nucleus"/>
    <property type="evidence" value="ECO:0007669"/>
    <property type="project" value="UniProtKB-SubCell"/>
</dbReference>
<feature type="domain" description="Homeobox" evidence="5">
    <location>
        <begin position="81"/>
        <end position="104"/>
    </location>
</feature>
<proteinExistence type="predicted"/>
<evidence type="ECO:0000256" key="4">
    <source>
        <dbReference type="SAM" id="MobiDB-lite"/>
    </source>
</evidence>
<feature type="compositionally biased region" description="Polar residues" evidence="4">
    <location>
        <begin position="207"/>
        <end position="218"/>
    </location>
</feature>
<organism evidence="6 7">
    <name type="scientific">Monilinia fructicola</name>
    <name type="common">Brown rot fungus</name>
    <name type="synonym">Ciboria fructicola</name>
    <dbReference type="NCBI Taxonomy" id="38448"/>
    <lineage>
        <taxon>Eukaryota</taxon>
        <taxon>Fungi</taxon>
        <taxon>Dikarya</taxon>
        <taxon>Ascomycota</taxon>
        <taxon>Pezizomycotina</taxon>
        <taxon>Leotiomycetes</taxon>
        <taxon>Helotiales</taxon>
        <taxon>Sclerotiniaceae</taxon>
        <taxon>Monilinia</taxon>
    </lineage>
</organism>
<feature type="region of interest" description="Disordered" evidence="4">
    <location>
        <begin position="1"/>
        <end position="84"/>
    </location>
</feature>
<evidence type="ECO:0000256" key="3">
    <source>
        <dbReference type="PROSITE-ProRule" id="PRU00108"/>
    </source>
</evidence>
<accession>A0A5M9KCB2</accession>